<evidence type="ECO:0000313" key="2">
    <source>
        <dbReference type="Proteomes" id="UP001140234"/>
    </source>
</evidence>
<dbReference type="EMBL" id="JANBUJ010000171">
    <property type="protein sequence ID" value="KAJ2773835.1"/>
    <property type="molecule type" value="Genomic_DNA"/>
</dbReference>
<proteinExistence type="predicted"/>
<sequence>MAPVDDDGSAAIQREAAPSTQRATTDAEAEAVYEVERTAQVLVQGGYLRAALQFPDEQLADATRVAGALQHRVAAHGCRVFILADTSYGSCCVDEVAAAHYDADIVVHYGRTCLSLTSRLPVFYVFGREPLDVADCAQKVADALPARDLLLLCDVPYAHALDAVADAVRAAPGATGDVVASTISVRDRPYVPHQKQEEAIRPGRTWALPAGKSIGDYTIVYIGGESLTLTNIMVTQRSAAVFAYDPRTQQAREETRAVNRHVNRRYFLVQKARDADVVGILVGTLAATRYLRVVEALKELLRRRAKKYYVFVVGKLNVAKLANFPEIQAFVLVACPENSLVDSRDFFQPLVTPYEMLLALSRTREWSGDYVTDFHAFLDEADCEPPTDGSEDDDVPHFSLVTGTLKQSRRYNNPRHASAGAASQDTALVAGVQDLSLRSKNTEVARYLGSAGAEHLLARSFRGLGHDDDAEEDPEPMLAVDGLSGIARGYDHEKSDARL</sequence>
<organism evidence="1 2">
    <name type="scientific">Coemansia nantahalensis</name>
    <dbReference type="NCBI Taxonomy" id="2789366"/>
    <lineage>
        <taxon>Eukaryota</taxon>
        <taxon>Fungi</taxon>
        <taxon>Fungi incertae sedis</taxon>
        <taxon>Zoopagomycota</taxon>
        <taxon>Kickxellomycotina</taxon>
        <taxon>Kickxellomycetes</taxon>
        <taxon>Kickxellales</taxon>
        <taxon>Kickxellaceae</taxon>
        <taxon>Coemansia</taxon>
    </lineage>
</organism>
<evidence type="ECO:0000313" key="1">
    <source>
        <dbReference type="EMBL" id="KAJ2773835.1"/>
    </source>
</evidence>
<accession>A0ACC1K687</accession>
<comment type="caution">
    <text evidence="1">The sequence shown here is derived from an EMBL/GenBank/DDBJ whole genome shotgun (WGS) entry which is preliminary data.</text>
</comment>
<reference evidence="1" key="1">
    <citation type="submission" date="2022-07" db="EMBL/GenBank/DDBJ databases">
        <title>Phylogenomic reconstructions and comparative analyses of Kickxellomycotina fungi.</title>
        <authorList>
            <person name="Reynolds N.K."/>
            <person name="Stajich J.E."/>
            <person name="Barry K."/>
            <person name="Grigoriev I.V."/>
            <person name="Crous P."/>
            <person name="Smith M.E."/>
        </authorList>
    </citation>
    <scope>NUCLEOTIDE SEQUENCE</scope>
    <source>
        <strain evidence="1">CBS 109366</strain>
    </source>
</reference>
<name>A0ACC1K687_9FUNG</name>
<dbReference type="Proteomes" id="UP001140234">
    <property type="component" value="Unassembled WGS sequence"/>
</dbReference>
<gene>
    <name evidence="1" type="primary">DPH2</name>
    <name evidence="1" type="ORF">IWQ57_001108</name>
</gene>
<protein>
    <submittedName>
        <fullName evidence="1">Diphthamide biosynthesis protein 2</fullName>
    </submittedName>
</protein>
<keyword evidence="2" id="KW-1185">Reference proteome</keyword>